<keyword evidence="2" id="KW-1185">Reference proteome</keyword>
<protein>
    <submittedName>
        <fullName evidence="1">Uncharacterized protein</fullName>
    </submittedName>
</protein>
<name>A0ABV8QC07_9MICO</name>
<dbReference type="Proteomes" id="UP001595900">
    <property type="component" value="Unassembled WGS sequence"/>
</dbReference>
<reference evidence="2" key="1">
    <citation type="journal article" date="2019" name="Int. J. Syst. Evol. Microbiol.">
        <title>The Global Catalogue of Microorganisms (GCM) 10K type strain sequencing project: providing services to taxonomists for standard genome sequencing and annotation.</title>
        <authorList>
            <consortium name="The Broad Institute Genomics Platform"/>
            <consortium name="The Broad Institute Genome Sequencing Center for Infectious Disease"/>
            <person name="Wu L."/>
            <person name="Ma J."/>
        </authorList>
    </citation>
    <scope>NUCLEOTIDE SEQUENCE [LARGE SCALE GENOMIC DNA]</scope>
    <source>
        <strain evidence="2">CGMCC 1.10363</strain>
    </source>
</reference>
<gene>
    <name evidence="1" type="ORF">ACFOYW_16685</name>
</gene>
<evidence type="ECO:0000313" key="1">
    <source>
        <dbReference type="EMBL" id="MFC4245007.1"/>
    </source>
</evidence>
<dbReference type="EMBL" id="JBHSCN010000017">
    <property type="protein sequence ID" value="MFC4245007.1"/>
    <property type="molecule type" value="Genomic_DNA"/>
</dbReference>
<organism evidence="1 2">
    <name type="scientific">Gryllotalpicola reticulitermitis</name>
    <dbReference type="NCBI Taxonomy" id="1184153"/>
    <lineage>
        <taxon>Bacteria</taxon>
        <taxon>Bacillati</taxon>
        <taxon>Actinomycetota</taxon>
        <taxon>Actinomycetes</taxon>
        <taxon>Micrococcales</taxon>
        <taxon>Microbacteriaceae</taxon>
        <taxon>Gryllotalpicola</taxon>
    </lineage>
</organism>
<comment type="caution">
    <text evidence="1">The sequence shown here is derived from an EMBL/GenBank/DDBJ whole genome shotgun (WGS) entry which is preliminary data.</text>
</comment>
<dbReference type="RefSeq" id="WP_390231580.1">
    <property type="nucleotide sequence ID" value="NZ_JBHSCN010000017.1"/>
</dbReference>
<evidence type="ECO:0000313" key="2">
    <source>
        <dbReference type="Proteomes" id="UP001595900"/>
    </source>
</evidence>
<proteinExistence type="predicted"/>
<sequence length="274" mass="30358">MTVQRVDISRLPRQEMEVFATSEGLRSVLQVIAACGETGWRSLPIAQDLMLYAAHRYEPLAASWHREPWEAAAAAFLAMRTAAILHARDPWAMVTVAVERDLRLETAAEREITSRNRIKHDGIRPERVPVRAGEWEEYLFDTLHSPAPEREEKALDDVIHVPAAYLTRAGWDPEDAIAVVEYMCGRITDLGSLDSAVDTLQRDRAMRELLGLPPRCWSALIHTLIGTHSTAKRPARIGAIPRVLAGAALPELLLDEALTQEASASTPQYCAAGV</sequence>
<accession>A0ABV8QC07</accession>